<keyword evidence="3" id="KW-1185">Reference proteome</keyword>
<dbReference type="RefSeq" id="WP_146884656.1">
    <property type="nucleotide sequence ID" value="NZ_BJXB01000010.1"/>
</dbReference>
<dbReference type="Gene3D" id="3.40.50.720">
    <property type="entry name" value="NAD(P)-binding Rossmann-like Domain"/>
    <property type="match status" value="1"/>
</dbReference>
<name>A0A511N2X4_DEIC1</name>
<reference evidence="2 3" key="1">
    <citation type="submission" date="2019-07" db="EMBL/GenBank/DDBJ databases">
        <title>Whole genome shotgun sequence of Deinococcus cellulosilyticus NBRC 106333.</title>
        <authorList>
            <person name="Hosoyama A."/>
            <person name="Uohara A."/>
            <person name="Ohji S."/>
            <person name="Ichikawa N."/>
        </authorList>
    </citation>
    <scope>NUCLEOTIDE SEQUENCE [LARGE SCALE GENOMIC DNA]</scope>
    <source>
        <strain evidence="2 3">NBRC 106333</strain>
    </source>
</reference>
<comment type="caution">
    <text evidence="2">The sequence shown here is derived from an EMBL/GenBank/DDBJ whole genome shotgun (WGS) entry which is preliminary data.</text>
</comment>
<organism evidence="2 3">
    <name type="scientific">Deinococcus cellulosilyticus (strain DSM 18568 / NBRC 106333 / KACC 11606 / 5516J-15)</name>
    <dbReference type="NCBI Taxonomy" id="1223518"/>
    <lineage>
        <taxon>Bacteria</taxon>
        <taxon>Thermotogati</taxon>
        <taxon>Deinococcota</taxon>
        <taxon>Deinococci</taxon>
        <taxon>Deinococcales</taxon>
        <taxon>Deinococcaceae</taxon>
        <taxon>Deinococcus</taxon>
    </lineage>
</organism>
<dbReference type="SUPFAM" id="SSF51735">
    <property type="entry name" value="NAD(P)-binding Rossmann-fold domains"/>
    <property type="match status" value="1"/>
</dbReference>
<gene>
    <name evidence="2" type="ORF">DC3_24920</name>
</gene>
<dbReference type="OrthoDB" id="9808814at2"/>
<sequence length="357" mass="38878">MNSTPRRFAFLIHPRVQVAQDLGDLFWSPLRHLPNSFYETLLRRLPVRPLVSGRIQLGTEAEGELITVPLSARQLLQLPRPEVQARVKEAVEMARSRGATVVGLGALTAPVSDGGRIFADRTDIGVTNGNAFTAAMTWMGMERILSSIGRHAHVAIVGASGSVGSCLVRLLVQKGTCSSMTLVARNLERLEHLKAEVAGQDVDIDVTTDMMQVKKADLVVLLTSASDAVLKSEHLKKGAWVLDDTQPRNTDPTLLTERPDVTVVDGGLVEMTGMRMQGTIGLARNLIYACLAETLLLSLNGHQGHFSIGHPTAQQASMMLDLAVKHQQFGFRLAPFRSFGRLLEPEVSPENLAWQVG</sequence>
<evidence type="ECO:0000313" key="2">
    <source>
        <dbReference type="EMBL" id="GEM46857.1"/>
    </source>
</evidence>
<dbReference type="InterPro" id="IPR006151">
    <property type="entry name" value="Shikm_DH/Glu-tRNA_Rdtase"/>
</dbReference>
<dbReference type="InterPro" id="IPR036291">
    <property type="entry name" value="NAD(P)-bd_dom_sf"/>
</dbReference>
<protein>
    <submittedName>
        <fullName evidence="2">Shikimate 5-dehydrogenase</fullName>
    </submittedName>
</protein>
<proteinExistence type="predicted"/>
<evidence type="ECO:0000313" key="3">
    <source>
        <dbReference type="Proteomes" id="UP000321306"/>
    </source>
</evidence>
<evidence type="ECO:0000259" key="1">
    <source>
        <dbReference type="Pfam" id="PF01488"/>
    </source>
</evidence>
<accession>A0A511N2X4</accession>
<dbReference type="Pfam" id="PF01488">
    <property type="entry name" value="Shikimate_DH"/>
    <property type="match status" value="1"/>
</dbReference>
<feature type="domain" description="Quinate/shikimate 5-dehydrogenase/glutamyl-tRNA reductase" evidence="1">
    <location>
        <begin position="150"/>
        <end position="254"/>
    </location>
</feature>
<dbReference type="AlphaFoldDB" id="A0A511N2X4"/>
<dbReference type="Proteomes" id="UP000321306">
    <property type="component" value="Unassembled WGS sequence"/>
</dbReference>
<dbReference type="EMBL" id="BJXB01000010">
    <property type="protein sequence ID" value="GEM46857.1"/>
    <property type="molecule type" value="Genomic_DNA"/>
</dbReference>